<gene>
    <name evidence="1" type="ORF">S06H3_66409</name>
</gene>
<accession>X1RUV1</accession>
<comment type="caution">
    <text evidence="1">The sequence shown here is derived from an EMBL/GenBank/DDBJ whole genome shotgun (WGS) entry which is preliminary data.</text>
</comment>
<protein>
    <submittedName>
        <fullName evidence="1">Uncharacterized protein</fullName>
    </submittedName>
</protein>
<proteinExistence type="predicted"/>
<organism evidence="1">
    <name type="scientific">marine sediment metagenome</name>
    <dbReference type="NCBI Taxonomy" id="412755"/>
    <lineage>
        <taxon>unclassified sequences</taxon>
        <taxon>metagenomes</taxon>
        <taxon>ecological metagenomes</taxon>
    </lineage>
</organism>
<evidence type="ECO:0000313" key="1">
    <source>
        <dbReference type="EMBL" id="GAI66950.1"/>
    </source>
</evidence>
<feature type="non-terminal residue" evidence="1">
    <location>
        <position position="1"/>
    </location>
</feature>
<reference evidence="1" key="1">
    <citation type="journal article" date="2014" name="Front. Microbiol.">
        <title>High frequency of phylogenetically diverse reductive dehalogenase-homologous genes in deep subseafloor sedimentary metagenomes.</title>
        <authorList>
            <person name="Kawai M."/>
            <person name="Futagami T."/>
            <person name="Toyoda A."/>
            <person name="Takaki Y."/>
            <person name="Nishi S."/>
            <person name="Hori S."/>
            <person name="Arai W."/>
            <person name="Tsubouchi T."/>
            <person name="Morono Y."/>
            <person name="Uchiyama I."/>
            <person name="Ito T."/>
            <person name="Fujiyama A."/>
            <person name="Inagaki F."/>
            <person name="Takami H."/>
        </authorList>
    </citation>
    <scope>NUCLEOTIDE SEQUENCE</scope>
    <source>
        <strain evidence="1">Expedition CK06-06</strain>
    </source>
</reference>
<sequence length="33" mass="3685">LDGTIVSTACSDELSSFEDDLEDFEEYGDRLRG</sequence>
<name>X1RUV1_9ZZZZ</name>
<dbReference type="AlphaFoldDB" id="X1RUV1"/>
<dbReference type="EMBL" id="BARV01045238">
    <property type="protein sequence ID" value="GAI66950.1"/>
    <property type="molecule type" value="Genomic_DNA"/>
</dbReference>